<keyword evidence="6 8" id="KW-0234">DNA repair</keyword>
<keyword evidence="12" id="KW-1185">Reference proteome</keyword>
<feature type="coiled-coil region" evidence="9">
    <location>
        <begin position="323"/>
        <end position="368"/>
    </location>
</feature>
<comment type="similarity">
    <text evidence="1 8">Belongs to the RecN family.</text>
</comment>
<dbReference type="NCBIfam" id="TIGR00634">
    <property type="entry name" value="recN"/>
    <property type="match status" value="1"/>
</dbReference>
<dbReference type="AlphaFoldDB" id="A0A2K9P0P8"/>
<dbReference type="GO" id="GO:0009432">
    <property type="term" value="P:SOS response"/>
    <property type="evidence" value="ECO:0007669"/>
    <property type="project" value="TreeGrafter"/>
</dbReference>
<dbReference type="Proteomes" id="UP000235589">
    <property type="component" value="Chromosome"/>
</dbReference>
<dbReference type="InterPro" id="IPR004604">
    <property type="entry name" value="DNA_recomb/repair_RecN"/>
</dbReference>
<evidence type="ECO:0000313" key="12">
    <source>
        <dbReference type="Proteomes" id="UP000235589"/>
    </source>
</evidence>
<evidence type="ECO:0000259" key="10">
    <source>
        <dbReference type="Pfam" id="PF13476"/>
    </source>
</evidence>
<dbReference type="OrthoDB" id="9806954at2"/>
<dbReference type="GO" id="GO:0016887">
    <property type="term" value="F:ATP hydrolysis activity"/>
    <property type="evidence" value="ECO:0007669"/>
    <property type="project" value="InterPro"/>
</dbReference>
<keyword evidence="9" id="KW-0175">Coiled coil</keyword>
<dbReference type="EMBL" id="CP020991">
    <property type="protein sequence ID" value="AUO18399.1"/>
    <property type="molecule type" value="Genomic_DNA"/>
</dbReference>
<dbReference type="GeneID" id="98061645"/>
<proteinExistence type="inferred from homology"/>
<dbReference type="Gene3D" id="3.40.50.300">
    <property type="entry name" value="P-loop containing nucleotide triphosphate hydrolases"/>
    <property type="match status" value="2"/>
</dbReference>
<accession>A0A2K9P0P8</accession>
<dbReference type="RefSeq" id="WP_102364700.1">
    <property type="nucleotide sequence ID" value="NZ_CP020991.1"/>
</dbReference>
<evidence type="ECO:0000256" key="7">
    <source>
        <dbReference type="ARBA" id="ARBA00033408"/>
    </source>
</evidence>
<dbReference type="SUPFAM" id="SSF52540">
    <property type="entry name" value="P-loop containing nucleoside triphosphate hydrolases"/>
    <property type="match status" value="1"/>
</dbReference>
<dbReference type="InterPro" id="IPR038729">
    <property type="entry name" value="Rad50/SbcC_AAA"/>
</dbReference>
<dbReference type="GO" id="GO:0006310">
    <property type="term" value="P:DNA recombination"/>
    <property type="evidence" value="ECO:0007669"/>
    <property type="project" value="InterPro"/>
</dbReference>
<reference evidence="11 12" key="1">
    <citation type="submission" date="2017-04" db="EMBL/GenBank/DDBJ databases">
        <title>Monoglobus pectinilyticus 14 draft genome.</title>
        <authorList>
            <person name="Kim C."/>
            <person name="Rosendale D.I."/>
            <person name="Kelly W.J."/>
            <person name="Tannock G.W."/>
            <person name="Patchett M.L."/>
            <person name="Jordens J.Z."/>
        </authorList>
    </citation>
    <scope>NUCLEOTIDE SEQUENCE [LARGE SCALE GENOMIC DNA]</scope>
    <source>
        <strain evidence="11 12">14</strain>
    </source>
</reference>
<gene>
    <name evidence="11" type="ORF">B9O19_00215</name>
</gene>
<dbReference type="PANTHER" id="PTHR11059">
    <property type="entry name" value="DNA REPAIR PROTEIN RECN"/>
    <property type="match status" value="1"/>
</dbReference>
<dbReference type="FunFam" id="3.40.50.300:FF:000356">
    <property type="entry name" value="DNA repair protein RecN"/>
    <property type="match status" value="1"/>
</dbReference>
<dbReference type="PIRSF" id="PIRSF003128">
    <property type="entry name" value="RecN"/>
    <property type="match status" value="1"/>
</dbReference>
<dbReference type="FunFam" id="3.40.50.300:FF:000319">
    <property type="entry name" value="DNA repair protein RecN"/>
    <property type="match status" value="1"/>
</dbReference>
<dbReference type="Pfam" id="PF13476">
    <property type="entry name" value="AAA_23"/>
    <property type="match status" value="1"/>
</dbReference>
<keyword evidence="4 8" id="KW-0227">DNA damage</keyword>
<evidence type="ECO:0000313" key="11">
    <source>
        <dbReference type="EMBL" id="AUO18399.1"/>
    </source>
</evidence>
<dbReference type="PANTHER" id="PTHR11059:SF0">
    <property type="entry name" value="DNA REPAIR PROTEIN RECN"/>
    <property type="match status" value="1"/>
</dbReference>
<dbReference type="CDD" id="cd03241">
    <property type="entry name" value="ABC_RecN"/>
    <property type="match status" value="2"/>
</dbReference>
<evidence type="ECO:0000256" key="5">
    <source>
        <dbReference type="ARBA" id="ARBA00022840"/>
    </source>
</evidence>
<dbReference type="GO" id="GO:0006302">
    <property type="term" value="P:double-strand break repair"/>
    <property type="evidence" value="ECO:0007669"/>
    <property type="project" value="InterPro"/>
</dbReference>
<evidence type="ECO:0000256" key="6">
    <source>
        <dbReference type="ARBA" id="ARBA00023204"/>
    </source>
</evidence>
<keyword evidence="5" id="KW-0067">ATP-binding</keyword>
<name>A0A2K9P0P8_9FIRM</name>
<evidence type="ECO:0000256" key="8">
    <source>
        <dbReference type="PIRNR" id="PIRNR003128"/>
    </source>
</evidence>
<evidence type="ECO:0000256" key="9">
    <source>
        <dbReference type="SAM" id="Coils"/>
    </source>
</evidence>
<evidence type="ECO:0000256" key="1">
    <source>
        <dbReference type="ARBA" id="ARBA00009441"/>
    </source>
</evidence>
<evidence type="ECO:0000256" key="2">
    <source>
        <dbReference type="ARBA" id="ARBA00021315"/>
    </source>
</evidence>
<dbReference type="InterPro" id="IPR027417">
    <property type="entry name" value="P-loop_NTPase"/>
</dbReference>
<evidence type="ECO:0000256" key="3">
    <source>
        <dbReference type="ARBA" id="ARBA00022741"/>
    </source>
</evidence>
<organism evidence="11 12">
    <name type="scientific">Monoglobus pectinilyticus</name>
    <dbReference type="NCBI Taxonomy" id="1981510"/>
    <lineage>
        <taxon>Bacteria</taxon>
        <taxon>Bacillati</taxon>
        <taxon>Bacillota</taxon>
        <taxon>Clostridia</taxon>
        <taxon>Monoglobales</taxon>
        <taxon>Monoglobaceae</taxon>
        <taxon>Monoglobus</taxon>
    </lineage>
</organism>
<sequence>MLTELQIKNVAIIDNITINFGAGFNVLTGETGAGKSILIDSINMALGGRTAKDLVRNGTEYAFSQAVFEVNETVEKKLTEYDIELEDNTLILSRKITADGKSSCRINGRTAPLSIVREIGNMLLNIHGQLDNQALLVSSKHREFVDNFAGNKDILAEYSNKYLEYSKVLKKFEELQQSETDKEHRIELLKFQVNEIKSASLRPGEEEELIKRREFLMNVENIMSNAIEAHNALYGDEMTKSAYDMLYDANQSLEKAAEYDEKLSSYYDTISSVLADIDDVTRELKSYIDGIDYEPEEIDIVQNRLALISDLKRKYNCLDIDSVLEYCNKCEEEIAEIENLENTIEAIKDDVKKSKDALTAAAKKLTETRIKAGEFLAESIMRELAELDMNKVVFKVKITESDFTISGCDDIEFLISTNPGENLKPLSKIASGGEMSRIMLAIKSILSKGDIVDTLIFDEIDTGVSGRAAQKISEKICKISRTKQVLCITHLAQIASMGDFHYLIHKDSDETKTRTFVNLLSTEERKDELSRIIGGVSVTDTTLKAAEEMLQQAENLKDSFI</sequence>
<dbReference type="GO" id="GO:0043590">
    <property type="term" value="C:bacterial nucleoid"/>
    <property type="evidence" value="ECO:0007669"/>
    <property type="project" value="TreeGrafter"/>
</dbReference>
<dbReference type="KEGG" id="mpec:B9O19_00215"/>
<keyword evidence="3" id="KW-0547">Nucleotide-binding</keyword>
<dbReference type="GO" id="GO:0005524">
    <property type="term" value="F:ATP binding"/>
    <property type="evidence" value="ECO:0007669"/>
    <property type="project" value="UniProtKB-KW"/>
</dbReference>
<protein>
    <recommendedName>
        <fullName evidence="2 8">DNA repair protein RecN</fullName>
    </recommendedName>
    <alternativeName>
        <fullName evidence="7 8">Recombination protein N</fullName>
    </alternativeName>
</protein>
<comment type="function">
    <text evidence="8">May be involved in recombinational repair of damaged DNA.</text>
</comment>
<feature type="domain" description="Rad50/SbcC-type AAA" evidence="10">
    <location>
        <begin position="4"/>
        <end position="196"/>
    </location>
</feature>
<evidence type="ECO:0000256" key="4">
    <source>
        <dbReference type="ARBA" id="ARBA00022763"/>
    </source>
</evidence>